<dbReference type="OrthoDB" id="410307at2759"/>
<dbReference type="PANTHER" id="PTHR12547:SF18">
    <property type="entry name" value="PROTEIN TIS11"/>
    <property type="match status" value="1"/>
</dbReference>
<keyword evidence="2" id="KW-0677">Repeat</keyword>
<dbReference type="FunFam" id="4.10.1000.10:FF:000001">
    <property type="entry name" value="zinc finger CCCH domain-containing protein 15-like"/>
    <property type="match status" value="1"/>
</dbReference>
<sequence length="328" mass="38113">MFFILLWGKKKKRARNSNETKESQKIRKNHFQRLSEETMMKLPHLRKHKEYIKTIDIGSGPRDYNAFREILDVNHNQKTKGKGSNDDSNNNSNSNSNNNNNNSNNNNNNNNNNNSNTNNNNTNNNNTTHSTNTNNNNNNNNNNTAHSNNSNNNNNNSNNNNNNNSNSNNSTNNNNDNDFSDNYNDNENSLVHEDEMDHVHGDMTSNDMNTLRRRTKKKGYSQEKSDLYKTELCENWVSKGRCTYGRKCHFAHGFDDMKYRTRVANYKTQPCCDPARSDSRLCLFGKRCNYAHPGEPLRCVMSDEYVDEEYFDKVKREFKEILPFGIYV</sequence>
<proteinExistence type="predicted"/>
<dbReference type="EMBL" id="ASPP01002216">
    <property type="protein sequence ID" value="ETO34866.1"/>
    <property type="molecule type" value="Genomic_DNA"/>
</dbReference>
<reference evidence="8 9" key="1">
    <citation type="journal article" date="2013" name="Curr. Biol.">
        <title>The Genome of the Foraminiferan Reticulomyxa filosa.</title>
        <authorList>
            <person name="Glockner G."/>
            <person name="Hulsmann N."/>
            <person name="Schleicher M."/>
            <person name="Noegel A.A."/>
            <person name="Eichinger L."/>
            <person name="Gallinger C."/>
            <person name="Pawlowski J."/>
            <person name="Sierra R."/>
            <person name="Euteneuer U."/>
            <person name="Pillet L."/>
            <person name="Moustafa A."/>
            <person name="Platzer M."/>
            <person name="Groth M."/>
            <person name="Szafranski K."/>
            <person name="Schliwa M."/>
        </authorList>
    </citation>
    <scope>NUCLEOTIDE SEQUENCE [LARGE SCALE GENOMIC DNA]</scope>
</reference>
<organism evidence="8 9">
    <name type="scientific">Reticulomyxa filosa</name>
    <dbReference type="NCBI Taxonomy" id="46433"/>
    <lineage>
        <taxon>Eukaryota</taxon>
        <taxon>Sar</taxon>
        <taxon>Rhizaria</taxon>
        <taxon>Retaria</taxon>
        <taxon>Foraminifera</taxon>
        <taxon>Monothalamids</taxon>
        <taxon>Reticulomyxidae</taxon>
        <taxon>Reticulomyxa</taxon>
    </lineage>
</organism>
<evidence type="ECO:0000256" key="1">
    <source>
        <dbReference type="ARBA" id="ARBA00022723"/>
    </source>
</evidence>
<gene>
    <name evidence="8" type="ORF">RFI_02221</name>
</gene>
<evidence type="ECO:0000256" key="6">
    <source>
        <dbReference type="SAM" id="MobiDB-lite"/>
    </source>
</evidence>
<feature type="domain" description="C3H1-type" evidence="7">
    <location>
        <begin position="227"/>
        <end position="255"/>
    </location>
</feature>
<comment type="caution">
    <text evidence="8">The sequence shown here is derived from an EMBL/GenBank/DDBJ whole genome shotgun (WGS) entry which is preliminary data.</text>
</comment>
<evidence type="ECO:0000256" key="5">
    <source>
        <dbReference type="PROSITE-ProRule" id="PRU00723"/>
    </source>
</evidence>
<dbReference type="SMART" id="SM00356">
    <property type="entry name" value="ZnF_C3H1"/>
    <property type="match status" value="2"/>
</dbReference>
<dbReference type="InterPro" id="IPR000571">
    <property type="entry name" value="Znf_CCCH"/>
</dbReference>
<dbReference type="GO" id="GO:0003729">
    <property type="term" value="F:mRNA binding"/>
    <property type="evidence" value="ECO:0007669"/>
    <property type="project" value="InterPro"/>
</dbReference>
<protein>
    <recommendedName>
        <fullName evidence="7">C3H1-type domain-containing protein</fullName>
    </recommendedName>
</protein>
<keyword evidence="4 5" id="KW-0862">Zinc</keyword>
<feature type="region of interest" description="Disordered" evidence="6">
    <location>
        <begin position="73"/>
        <end position="188"/>
    </location>
</feature>
<evidence type="ECO:0000256" key="3">
    <source>
        <dbReference type="ARBA" id="ARBA00022771"/>
    </source>
</evidence>
<dbReference type="InterPro" id="IPR036855">
    <property type="entry name" value="Znf_CCCH_sf"/>
</dbReference>
<accession>X6P9P0</accession>
<evidence type="ECO:0000313" key="8">
    <source>
        <dbReference type="EMBL" id="ETO34866.1"/>
    </source>
</evidence>
<keyword evidence="1 5" id="KW-0479">Metal-binding</keyword>
<dbReference type="Pfam" id="PF00642">
    <property type="entry name" value="zf-CCCH"/>
    <property type="match status" value="1"/>
</dbReference>
<keyword evidence="9" id="KW-1185">Reference proteome</keyword>
<dbReference type="InterPro" id="IPR045877">
    <property type="entry name" value="ZFP36-like"/>
</dbReference>
<dbReference type="AlphaFoldDB" id="X6P9P0"/>
<evidence type="ECO:0000256" key="4">
    <source>
        <dbReference type="ARBA" id="ARBA00022833"/>
    </source>
</evidence>
<evidence type="ECO:0000259" key="7">
    <source>
        <dbReference type="PROSITE" id="PS50103"/>
    </source>
</evidence>
<feature type="domain" description="C3H1-type" evidence="7">
    <location>
        <begin position="265"/>
        <end position="295"/>
    </location>
</feature>
<dbReference type="SUPFAM" id="SSF90229">
    <property type="entry name" value="CCCH zinc finger"/>
    <property type="match status" value="1"/>
</dbReference>
<dbReference type="Proteomes" id="UP000023152">
    <property type="component" value="Unassembled WGS sequence"/>
</dbReference>
<dbReference type="PROSITE" id="PS50103">
    <property type="entry name" value="ZF_C3H1"/>
    <property type="match status" value="2"/>
</dbReference>
<evidence type="ECO:0000313" key="9">
    <source>
        <dbReference type="Proteomes" id="UP000023152"/>
    </source>
</evidence>
<keyword evidence="3 5" id="KW-0863">Zinc-finger</keyword>
<name>X6P9P0_RETFI</name>
<dbReference type="PANTHER" id="PTHR12547">
    <property type="entry name" value="CCCH ZINC FINGER/TIS11-RELATED"/>
    <property type="match status" value="1"/>
</dbReference>
<dbReference type="Gene3D" id="4.10.1000.10">
    <property type="entry name" value="Zinc finger, CCCH-type"/>
    <property type="match status" value="1"/>
</dbReference>
<feature type="zinc finger region" description="C3H1-type" evidence="5">
    <location>
        <begin position="265"/>
        <end position="295"/>
    </location>
</feature>
<evidence type="ECO:0000256" key="2">
    <source>
        <dbReference type="ARBA" id="ARBA00022737"/>
    </source>
</evidence>
<feature type="compositionally biased region" description="Low complexity" evidence="6">
    <location>
        <begin position="86"/>
        <end position="188"/>
    </location>
</feature>
<feature type="zinc finger region" description="C3H1-type" evidence="5">
    <location>
        <begin position="227"/>
        <end position="255"/>
    </location>
</feature>
<dbReference type="GO" id="GO:0008270">
    <property type="term" value="F:zinc ion binding"/>
    <property type="evidence" value="ECO:0007669"/>
    <property type="project" value="UniProtKB-KW"/>
</dbReference>